<organism evidence="2 3">
    <name type="scientific">Hymenobacter glaciei</name>
    <dbReference type="NCBI Taxonomy" id="877209"/>
    <lineage>
        <taxon>Bacteria</taxon>
        <taxon>Pseudomonadati</taxon>
        <taxon>Bacteroidota</taxon>
        <taxon>Cytophagia</taxon>
        <taxon>Cytophagales</taxon>
        <taxon>Hymenobacteraceae</taxon>
        <taxon>Hymenobacter</taxon>
    </lineage>
</organism>
<dbReference type="Pfam" id="PF16133">
    <property type="entry name" value="DUF4844"/>
    <property type="match status" value="1"/>
</dbReference>
<gene>
    <name evidence="2" type="ORF">GCM10022409_42830</name>
</gene>
<feature type="signal peptide" evidence="1">
    <location>
        <begin position="1"/>
        <end position="19"/>
    </location>
</feature>
<evidence type="ECO:0008006" key="4">
    <source>
        <dbReference type="Google" id="ProtNLM"/>
    </source>
</evidence>
<evidence type="ECO:0000256" key="1">
    <source>
        <dbReference type="SAM" id="SignalP"/>
    </source>
</evidence>
<proteinExistence type="predicted"/>
<dbReference type="InterPro" id="IPR038360">
    <property type="entry name" value="DUF4844_sf"/>
</dbReference>
<dbReference type="EMBL" id="BAABDK010000032">
    <property type="protein sequence ID" value="GAA4051470.1"/>
    <property type="molecule type" value="Genomic_DNA"/>
</dbReference>
<feature type="chain" id="PRO_5046182497" description="DUF2059 domain-containing protein" evidence="1">
    <location>
        <begin position="20"/>
        <end position="140"/>
    </location>
</feature>
<keyword evidence="3" id="KW-1185">Reference proteome</keyword>
<comment type="caution">
    <text evidence="2">The sequence shown here is derived from an EMBL/GenBank/DDBJ whole genome shotgun (WGS) entry which is preliminary data.</text>
</comment>
<evidence type="ECO:0000313" key="2">
    <source>
        <dbReference type="EMBL" id="GAA4051470.1"/>
    </source>
</evidence>
<dbReference type="Gene3D" id="1.20.1480.40">
    <property type="entry name" value="Uncharacterised protein PF16133, DUF4844"/>
    <property type="match status" value="1"/>
</dbReference>
<dbReference type="Proteomes" id="UP001501469">
    <property type="component" value="Unassembled WGS sequence"/>
</dbReference>
<dbReference type="RefSeq" id="WP_345058720.1">
    <property type="nucleotide sequence ID" value="NZ_BAABDK010000032.1"/>
</dbReference>
<reference evidence="3" key="1">
    <citation type="journal article" date="2019" name="Int. J. Syst. Evol. Microbiol.">
        <title>The Global Catalogue of Microorganisms (GCM) 10K type strain sequencing project: providing services to taxonomists for standard genome sequencing and annotation.</title>
        <authorList>
            <consortium name="The Broad Institute Genomics Platform"/>
            <consortium name="The Broad Institute Genome Sequencing Center for Infectious Disease"/>
            <person name="Wu L."/>
            <person name="Ma J."/>
        </authorList>
    </citation>
    <scope>NUCLEOTIDE SEQUENCE [LARGE SCALE GENOMIC DNA]</scope>
    <source>
        <strain evidence="3">JCM 17225</strain>
    </source>
</reference>
<dbReference type="InterPro" id="IPR032301">
    <property type="entry name" value="DUF4844"/>
</dbReference>
<accession>A0ABP7UUQ7</accession>
<evidence type="ECO:0000313" key="3">
    <source>
        <dbReference type="Proteomes" id="UP001501469"/>
    </source>
</evidence>
<sequence>MRHILLTGLLVAAIGTSHAQTPVAIPPTAISQLERLVRQTQAEVIIGSRRSALPPETRPMLNKMLVQTASEFMTLAGRKPTRKDFYKSLDTGLARLKPLVPEVQERQQVAEYFQDILDIVGLDSSEGRLTAFVEGNSPRP</sequence>
<keyword evidence="1" id="KW-0732">Signal</keyword>
<protein>
    <recommendedName>
        <fullName evidence="4">DUF2059 domain-containing protein</fullName>
    </recommendedName>
</protein>
<name>A0ABP7UUQ7_9BACT</name>